<evidence type="ECO:0000313" key="2">
    <source>
        <dbReference type="Proteomes" id="UP001152561"/>
    </source>
</evidence>
<protein>
    <submittedName>
        <fullName evidence="1">Uncharacterized protein</fullName>
    </submittedName>
</protein>
<organism evidence="1 2">
    <name type="scientific">Anisodus acutangulus</name>
    <dbReference type="NCBI Taxonomy" id="402998"/>
    <lineage>
        <taxon>Eukaryota</taxon>
        <taxon>Viridiplantae</taxon>
        <taxon>Streptophyta</taxon>
        <taxon>Embryophyta</taxon>
        <taxon>Tracheophyta</taxon>
        <taxon>Spermatophyta</taxon>
        <taxon>Magnoliopsida</taxon>
        <taxon>eudicotyledons</taxon>
        <taxon>Gunneridae</taxon>
        <taxon>Pentapetalae</taxon>
        <taxon>asterids</taxon>
        <taxon>lamiids</taxon>
        <taxon>Solanales</taxon>
        <taxon>Solanaceae</taxon>
        <taxon>Solanoideae</taxon>
        <taxon>Hyoscyameae</taxon>
        <taxon>Anisodus</taxon>
    </lineage>
</organism>
<dbReference type="Proteomes" id="UP001152561">
    <property type="component" value="Unassembled WGS sequence"/>
</dbReference>
<gene>
    <name evidence="1" type="ORF">K7X08_016853</name>
</gene>
<reference evidence="2" key="1">
    <citation type="journal article" date="2023" name="Proc. Natl. Acad. Sci. U.S.A.">
        <title>Genomic and structural basis for evolution of tropane alkaloid biosynthesis.</title>
        <authorList>
            <person name="Wanga Y.-J."/>
            <person name="Taina T."/>
            <person name="Yua J.-Y."/>
            <person name="Lia J."/>
            <person name="Xua B."/>
            <person name="Chenc J."/>
            <person name="D'Auriad J.C."/>
            <person name="Huanga J.-P."/>
            <person name="Huanga S.-X."/>
        </authorList>
    </citation>
    <scope>NUCLEOTIDE SEQUENCE [LARGE SCALE GENOMIC DNA]</scope>
    <source>
        <strain evidence="2">cv. KIB-2019</strain>
    </source>
</reference>
<proteinExistence type="predicted"/>
<evidence type="ECO:0000313" key="1">
    <source>
        <dbReference type="EMBL" id="KAJ8541987.1"/>
    </source>
</evidence>
<dbReference type="AlphaFoldDB" id="A0A9Q1R6M0"/>
<accession>A0A9Q1R6M0</accession>
<comment type="caution">
    <text evidence="1">The sequence shown here is derived from an EMBL/GenBank/DDBJ whole genome shotgun (WGS) entry which is preliminary data.</text>
</comment>
<name>A0A9Q1R6M0_9SOLA</name>
<keyword evidence="2" id="KW-1185">Reference proteome</keyword>
<dbReference type="OrthoDB" id="1303227at2759"/>
<sequence length="85" mass="9900">MKVSFWKKVCEEEDTLVDKRSKTLGEASSTRAATIQPIHRPSIGSKNQGEVNEHSEDLKENWLMHTFRHSRTLFDFELFANLYVC</sequence>
<dbReference type="EMBL" id="JAJAGQ010000015">
    <property type="protein sequence ID" value="KAJ8541987.1"/>
    <property type="molecule type" value="Genomic_DNA"/>
</dbReference>